<organism evidence="2 3">
    <name type="scientific">Penicillium cataractarum</name>
    <dbReference type="NCBI Taxonomy" id="2100454"/>
    <lineage>
        <taxon>Eukaryota</taxon>
        <taxon>Fungi</taxon>
        <taxon>Dikarya</taxon>
        <taxon>Ascomycota</taxon>
        <taxon>Pezizomycotina</taxon>
        <taxon>Eurotiomycetes</taxon>
        <taxon>Eurotiomycetidae</taxon>
        <taxon>Eurotiales</taxon>
        <taxon>Aspergillaceae</taxon>
        <taxon>Penicillium</taxon>
    </lineage>
</organism>
<dbReference type="Proteomes" id="UP001147782">
    <property type="component" value="Unassembled WGS sequence"/>
</dbReference>
<dbReference type="AlphaFoldDB" id="A0A9W9SJR4"/>
<feature type="compositionally biased region" description="Basic and acidic residues" evidence="1">
    <location>
        <begin position="69"/>
        <end position="83"/>
    </location>
</feature>
<dbReference type="GeneID" id="81437110"/>
<dbReference type="OrthoDB" id="4363173at2759"/>
<proteinExistence type="predicted"/>
<feature type="region of interest" description="Disordered" evidence="1">
    <location>
        <begin position="1"/>
        <end position="120"/>
    </location>
</feature>
<feature type="compositionally biased region" description="Acidic residues" evidence="1">
    <location>
        <begin position="84"/>
        <end position="104"/>
    </location>
</feature>
<comment type="caution">
    <text evidence="2">The sequence shown here is derived from an EMBL/GenBank/DDBJ whole genome shotgun (WGS) entry which is preliminary data.</text>
</comment>
<gene>
    <name evidence="2" type="ORF">N7496_005002</name>
</gene>
<evidence type="ECO:0000256" key="1">
    <source>
        <dbReference type="SAM" id="MobiDB-lite"/>
    </source>
</evidence>
<evidence type="ECO:0000313" key="3">
    <source>
        <dbReference type="Proteomes" id="UP001147782"/>
    </source>
</evidence>
<protein>
    <submittedName>
        <fullName evidence="2">Uncharacterized protein</fullName>
    </submittedName>
</protein>
<keyword evidence="3" id="KW-1185">Reference proteome</keyword>
<accession>A0A9W9SJR4</accession>
<evidence type="ECO:0000313" key="2">
    <source>
        <dbReference type="EMBL" id="KAJ5377593.1"/>
    </source>
</evidence>
<dbReference type="RefSeq" id="XP_056556456.1">
    <property type="nucleotide sequence ID" value="XM_056697931.1"/>
</dbReference>
<reference evidence="2" key="1">
    <citation type="submission" date="2022-11" db="EMBL/GenBank/DDBJ databases">
        <authorList>
            <person name="Petersen C."/>
        </authorList>
    </citation>
    <scope>NUCLEOTIDE SEQUENCE</scope>
    <source>
        <strain evidence="2">IBT 29864</strain>
    </source>
</reference>
<name>A0A9W9SJR4_9EURO</name>
<dbReference type="EMBL" id="JAPZBS010000004">
    <property type="protein sequence ID" value="KAJ5377593.1"/>
    <property type="molecule type" value="Genomic_DNA"/>
</dbReference>
<sequence>MPRRKEKRKKEDAAIDSVPESPPKKAKKAAGPTAERPNMPLSSASIKKTIKGTSWHGPPPRLSRGPHQAAEEAKKKEKKKKEEEEHDDEEDDEEDKDEKDEEVVDSQPQQDQRKGGLSPRTREKAAWLFFESDGNEGNPSQTGHELLGLATLEIDADKCIEFQRNCGMITDESGKLTYPVLKQSDGKVVEGPSALRAMYIKRNVVMANTGKKTLDKPTMNTAIMLYYRYKLKGLTWPRDGTVTYWYDGGQVCEPKVYDPEEHRKLAEKYGSIWVEGLSVPFYVVPRL</sequence>
<reference evidence="2" key="2">
    <citation type="journal article" date="2023" name="IMA Fungus">
        <title>Comparative genomic study of the Penicillium genus elucidates a diverse pangenome and 15 lateral gene transfer events.</title>
        <authorList>
            <person name="Petersen C."/>
            <person name="Sorensen T."/>
            <person name="Nielsen M.R."/>
            <person name="Sondergaard T.E."/>
            <person name="Sorensen J.L."/>
            <person name="Fitzpatrick D.A."/>
            <person name="Frisvad J.C."/>
            <person name="Nielsen K.L."/>
        </authorList>
    </citation>
    <scope>NUCLEOTIDE SEQUENCE</scope>
    <source>
        <strain evidence="2">IBT 29864</strain>
    </source>
</reference>